<dbReference type="GO" id="GO:0006952">
    <property type="term" value="P:defense response"/>
    <property type="evidence" value="ECO:0007669"/>
    <property type="project" value="UniProtKB-KW"/>
</dbReference>
<dbReference type="PROSITE" id="PS50104">
    <property type="entry name" value="TIR"/>
    <property type="match status" value="1"/>
</dbReference>
<dbReference type="GO" id="GO:0061809">
    <property type="term" value="F:NAD+ nucleosidase activity, cyclic ADP-ribose generating"/>
    <property type="evidence" value="ECO:0007669"/>
    <property type="project" value="UniProtKB-EC"/>
</dbReference>
<comment type="catalytic activity">
    <reaction evidence="7">
        <text>NAD(+) + H2O = ADP-D-ribose + nicotinamide + H(+)</text>
        <dbReference type="Rhea" id="RHEA:16301"/>
        <dbReference type="ChEBI" id="CHEBI:15377"/>
        <dbReference type="ChEBI" id="CHEBI:15378"/>
        <dbReference type="ChEBI" id="CHEBI:17154"/>
        <dbReference type="ChEBI" id="CHEBI:57540"/>
        <dbReference type="ChEBI" id="CHEBI:57967"/>
        <dbReference type="EC" id="3.2.2.6"/>
    </reaction>
    <physiologicalReaction direction="left-to-right" evidence="7">
        <dbReference type="Rhea" id="RHEA:16302"/>
    </physiologicalReaction>
</comment>
<dbReference type="GO" id="GO:0043531">
    <property type="term" value="F:ADP binding"/>
    <property type="evidence" value="ECO:0007669"/>
    <property type="project" value="InterPro"/>
</dbReference>
<feature type="region of interest" description="Disordered" evidence="8">
    <location>
        <begin position="1"/>
        <end position="28"/>
    </location>
</feature>
<keyword evidence="4" id="KW-0378">Hydrolase</keyword>
<dbReference type="Pfam" id="PF00931">
    <property type="entry name" value="NB-ARC"/>
    <property type="match status" value="1"/>
</dbReference>
<feature type="compositionally biased region" description="Pro residues" evidence="8">
    <location>
        <begin position="15"/>
        <end position="26"/>
    </location>
</feature>
<dbReference type="InterPro" id="IPR035897">
    <property type="entry name" value="Toll_tir_struct_dom_sf"/>
</dbReference>
<dbReference type="Gene3D" id="3.40.50.10140">
    <property type="entry name" value="Toll/interleukin-1 receptor homology (TIR) domain"/>
    <property type="match status" value="1"/>
</dbReference>
<keyword evidence="5" id="KW-0611">Plant defense</keyword>
<sequence length="1579" mass="176780">MAFLAIENTASSSSIPPPPPPSPPSSSTPGCKYEYEVFLSFRGTDTRNKFTDHLYNRLKQKGIFTFRDDERLERGTLIAPELFRAIKESRIAVVILSSDYASSRWCLAELAKIVECMEMKKLRVLPVFHYVDPRDVRNQRSTFGEAFEKHNERCKDNTEDLQRWRAALTKVADLAGWTLDSNKPESKVIEDIAKKIEVELKSTYSFDYKDLVGINCCLKKLENLLDMVSDEVRLIGIWGTGGMGKTTLAQVVYNRFRYEFQGSSFLANIREESGKHGMVHLQKQLLSDILIETNFDFPDFRWGSNVIKKRLCRKKVLVILDDVDKLDQLEALAGEQSWFGEGSRIIITTRDQHILISHKVPEAQMYTAKEMNNDEALELFSRKAFEKDHPLEGYEEISQKFIDYAAGLPLALKVLGSFLRHRSLELWESKLAQYKDNPPRDILDVLQISYNYLEEREKNIFLDIACFFNGNDRGYVTKMLQILYDKPDIDIDVLLKKSLITISCGYFQMHDLLQELGREIVRRESPQEAGKRSRLWHSEDVLRVLKENSGTKSVKGIFLWSPPEKEKHLNVKAFSKMKNLRLLKINNVHLPQGLNYLSSELRSIHWGGYPLESLPTSFEPEKLVELIMWCSLIEQLWKGFKSCDELKYIDLRGSTNLIEIPDLSGVPNLEQLILQDCTTLHRIHESLGNLKRLIQLNLSGCIDLDELPKNLGNMKGLEKLDVSKTAIKALPSSIIQLSNLKGLLLNGCTSLQSLPELPLNLGQLILQGCTSLSKIHASLGNLKLLIELDLDGCKCLESLPHKINLEALETFILSGCSRLKKFPEVVGNMSCLSKLSLNKTAIIGLPLSIEHLIGLIELDLRDCENLSSLPNGCYSSMSLKSLNLSRCSKLDELPENLGNIKTLKELDVSGTAIMGLPLSIEHLIGLIKLDLRDCKNLSSLPNGCYSSMSLKSLNLSGCSKLDELPENLGNIETLEELDMSGTAITGLPLSIEPLIGLIKLDLSGCSKLDELPENLGNIETLEELDVSGTAITGLPLSIEHLIGLIKLDLRDCKNLSSLPNGCYSSMSLKSLNLSGCSKLDELPENLGNIKTLEELDVSGTAITGLPLSIEHLIGLIKLDLRDCKNLSSLPNGCYSSMSLKSLNLSGCSKLDELPKNLGKIEGLEELDLSGTAITDLPSFVVHLKNLKGLSLSGCVGLSSNKLTRFPLMQLRRSPDPTGMLERSLIGLCSLTKLDLSYCDLQTIPNVLGCFSSLESLYLRGNNFVSLPESIIQLSNLTELFLGGCTHLQKLPELPFKIIYIDATECTSLETLSLTPEYNFRPEFCLLNRDKLIYEGCGDLFSTTLRRYIINHQSQQDYSFDPAYHVVIPGSEIPKWFSHKNVGDSVNLQVPSNLGNKLMGIAACAVFVFRQHHPLHQLHFTDYGLWCSVSGERRVGHSFYEEFGKIKSYQLWLGYIPSASLGAGWKEKLNQVDANGFSQIEVKFESAVQGLEVTKCGAHLVFETDIEDLNQTKAGSSNCIITPYNEDGFEDSEKDNKIKRSSDDSDGEGAGPSNEEPPHLKWIRHPDLIENWFGNLHTQG</sequence>
<dbReference type="InterPro" id="IPR055414">
    <property type="entry name" value="LRR_R13L4/SHOC2-like"/>
</dbReference>
<dbReference type="SMART" id="SM00369">
    <property type="entry name" value="LRR_TYP"/>
    <property type="match status" value="5"/>
</dbReference>
<dbReference type="InterPro" id="IPR003591">
    <property type="entry name" value="Leu-rich_rpt_typical-subtyp"/>
</dbReference>
<feature type="compositionally biased region" description="Basic and acidic residues" evidence="8">
    <location>
        <begin position="1533"/>
        <end position="1542"/>
    </location>
</feature>
<dbReference type="InterPro" id="IPR000157">
    <property type="entry name" value="TIR_dom"/>
</dbReference>
<dbReference type="Proteomes" id="UP000594261">
    <property type="component" value="Chromosome 9"/>
</dbReference>
<reference evidence="10 11" key="1">
    <citation type="journal article" date="2016" name="G3 (Bethesda)">
        <title>First Draft Assembly and Annotation of the Genome of a California Endemic Oak Quercus lobata Nee (Fagaceae).</title>
        <authorList>
            <person name="Sork V.L."/>
            <person name="Fitz-Gibbon S.T."/>
            <person name="Puiu D."/>
            <person name="Crepeau M."/>
            <person name="Gugger P.F."/>
            <person name="Sherman R."/>
            <person name="Stevens K."/>
            <person name="Langley C.H."/>
            <person name="Pellegrini M."/>
            <person name="Salzberg S.L."/>
        </authorList>
    </citation>
    <scope>NUCLEOTIDE SEQUENCE [LARGE SCALE GENOMIC DNA]</scope>
    <source>
        <strain evidence="10 11">cv. SW786</strain>
    </source>
</reference>
<evidence type="ECO:0000256" key="4">
    <source>
        <dbReference type="ARBA" id="ARBA00022801"/>
    </source>
</evidence>
<evidence type="ECO:0000256" key="1">
    <source>
        <dbReference type="ARBA" id="ARBA00011982"/>
    </source>
</evidence>
<evidence type="ECO:0000256" key="7">
    <source>
        <dbReference type="ARBA" id="ARBA00047304"/>
    </source>
</evidence>
<organism evidence="10 11">
    <name type="scientific">Quercus lobata</name>
    <name type="common">Valley oak</name>
    <dbReference type="NCBI Taxonomy" id="97700"/>
    <lineage>
        <taxon>Eukaryota</taxon>
        <taxon>Viridiplantae</taxon>
        <taxon>Streptophyta</taxon>
        <taxon>Embryophyta</taxon>
        <taxon>Tracheophyta</taxon>
        <taxon>Spermatophyta</taxon>
        <taxon>Magnoliopsida</taxon>
        <taxon>eudicotyledons</taxon>
        <taxon>Gunneridae</taxon>
        <taxon>Pentapetalae</taxon>
        <taxon>rosids</taxon>
        <taxon>fabids</taxon>
        <taxon>Fagales</taxon>
        <taxon>Fagaceae</taxon>
        <taxon>Quercus</taxon>
    </lineage>
</organism>
<dbReference type="InterPro" id="IPR058546">
    <property type="entry name" value="RPS4B/Roq1-like_LRR"/>
</dbReference>
<dbReference type="SUPFAM" id="SSF52058">
    <property type="entry name" value="L domain-like"/>
    <property type="match status" value="3"/>
</dbReference>
<dbReference type="Gramene" id="QL09p001663:mrna">
    <property type="protein sequence ID" value="QL09p001663:mrna"/>
    <property type="gene ID" value="QL09p001663"/>
</dbReference>
<dbReference type="Pfam" id="PF20160">
    <property type="entry name" value="C-JID"/>
    <property type="match status" value="1"/>
</dbReference>
<name>A0A7N2MFZ4_QUELO</name>
<dbReference type="Gene3D" id="1.10.8.430">
    <property type="entry name" value="Helical domain of apoptotic protease-activating factors"/>
    <property type="match status" value="1"/>
</dbReference>
<dbReference type="InterPro" id="IPR027417">
    <property type="entry name" value="P-loop_NTPase"/>
</dbReference>
<keyword evidence="3" id="KW-0677">Repeat</keyword>
<evidence type="ECO:0000256" key="5">
    <source>
        <dbReference type="ARBA" id="ARBA00022821"/>
    </source>
</evidence>
<dbReference type="PANTHER" id="PTHR11017">
    <property type="entry name" value="LEUCINE-RICH REPEAT-CONTAINING PROTEIN"/>
    <property type="match status" value="1"/>
</dbReference>
<dbReference type="Pfam" id="PF00560">
    <property type="entry name" value="LRR_1"/>
    <property type="match status" value="2"/>
</dbReference>
<feature type="domain" description="TIR" evidence="9">
    <location>
        <begin position="33"/>
        <end position="196"/>
    </location>
</feature>
<dbReference type="Gene3D" id="3.40.50.300">
    <property type="entry name" value="P-loop containing nucleotide triphosphate hydrolases"/>
    <property type="match status" value="1"/>
</dbReference>
<dbReference type="GO" id="GO:0051707">
    <property type="term" value="P:response to other organism"/>
    <property type="evidence" value="ECO:0007669"/>
    <property type="project" value="UniProtKB-ARBA"/>
</dbReference>
<dbReference type="InterPro" id="IPR044974">
    <property type="entry name" value="Disease_R_plants"/>
</dbReference>
<dbReference type="SUPFAM" id="SSF52540">
    <property type="entry name" value="P-loop containing nucleoside triphosphate hydrolases"/>
    <property type="match status" value="1"/>
</dbReference>
<dbReference type="FunCoup" id="A0A7N2MFZ4">
    <property type="interactions" value="12"/>
</dbReference>
<dbReference type="FunFam" id="3.40.50.10140:FF:000007">
    <property type="entry name" value="Disease resistance protein (TIR-NBS-LRR class)"/>
    <property type="match status" value="1"/>
</dbReference>
<dbReference type="InterPro" id="IPR045344">
    <property type="entry name" value="C-JID"/>
</dbReference>
<keyword evidence="2" id="KW-0433">Leucine-rich repeat</keyword>
<dbReference type="SMART" id="SM00255">
    <property type="entry name" value="TIR"/>
    <property type="match status" value="1"/>
</dbReference>
<dbReference type="Pfam" id="PF23598">
    <property type="entry name" value="LRR_14"/>
    <property type="match status" value="1"/>
</dbReference>
<evidence type="ECO:0000256" key="6">
    <source>
        <dbReference type="ARBA" id="ARBA00023027"/>
    </source>
</evidence>
<dbReference type="GO" id="GO:0007165">
    <property type="term" value="P:signal transduction"/>
    <property type="evidence" value="ECO:0007669"/>
    <property type="project" value="InterPro"/>
</dbReference>
<reference evidence="10" key="2">
    <citation type="submission" date="2021-01" db="UniProtKB">
        <authorList>
            <consortium name="EnsemblPlants"/>
        </authorList>
    </citation>
    <scope>IDENTIFICATION</scope>
</reference>
<dbReference type="InterPro" id="IPR032675">
    <property type="entry name" value="LRR_dom_sf"/>
</dbReference>
<protein>
    <recommendedName>
        <fullName evidence="1">ADP-ribosyl cyclase/cyclic ADP-ribose hydrolase</fullName>
        <ecNumber evidence="1">3.2.2.6</ecNumber>
    </recommendedName>
</protein>
<evidence type="ECO:0000256" key="8">
    <source>
        <dbReference type="SAM" id="MobiDB-lite"/>
    </source>
</evidence>
<dbReference type="InterPro" id="IPR058192">
    <property type="entry name" value="WHD_ROQ1-like"/>
</dbReference>
<evidence type="ECO:0000259" key="9">
    <source>
        <dbReference type="PROSITE" id="PS50104"/>
    </source>
</evidence>
<dbReference type="PRINTS" id="PR00364">
    <property type="entry name" value="DISEASERSIST"/>
</dbReference>
<dbReference type="InterPro" id="IPR002182">
    <property type="entry name" value="NB-ARC"/>
</dbReference>
<dbReference type="Pfam" id="PF23286">
    <property type="entry name" value="LRR_13"/>
    <property type="match status" value="1"/>
</dbReference>
<evidence type="ECO:0000256" key="2">
    <source>
        <dbReference type="ARBA" id="ARBA00022614"/>
    </source>
</evidence>
<evidence type="ECO:0000313" key="10">
    <source>
        <dbReference type="EnsemblPlants" id="QL09p001663:mrna"/>
    </source>
</evidence>
<keyword evidence="6" id="KW-0520">NAD</keyword>
<feature type="region of interest" description="Disordered" evidence="8">
    <location>
        <begin position="1523"/>
        <end position="1561"/>
    </location>
</feature>
<dbReference type="Pfam" id="PF23282">
    <property type="entry name" value="WHD_ROQ1"/>
    <property type="match status" value="1"/>
</dbReference>
<dbReference type="Gene3D" id="3.80.10.10">
    <property type="entry name" value="Ribonuclease Inhibitor"/>
    <property type="match status" value="5"/>
</dbReference>
<evidence type="ECO:0000313" key="11">
    <source>
        <dbReference type="Proteomes" id="UP000594261"/>
    </source>
</evidence>
<dbReference type="SUPFAM" id="SSF52200">
    <property type="entry name" value="Toll/Interleukin receptor TIR domain"/>
    <property type="match status" value="1"/>
</dbReference>
<dbReference type="OMA" id="AQGMNNN"/>
<dbReference type="InterPro" id="IPR042197">
    <property type="entry name" value="Apaf_helical"/>
</dbReference>
<dbReference type="PANTHER" id="PTHR11017:SF527">
    <property type="entry name" value="TMV RESISTANCE PROTEIN N-LIKE"/>
    <property type="match status" value="1"/>
</dbReference>
<dbReference type="EMBL" id="LRBV02000009">
    <property type="status" value="NOT_ANNOTATED_CDS"/>
    <property type="molecule type" value="Genomic_DNA"/>
</dbReference>
<dbReference type="InterPro" id="IPR001611">
    <property type="entry name" value="Leu-rich_rpt"/>
</dbReference>
<proteinExistence type="predicted"/>
<dbReference type="InParanoid" id="A0A7N2MFZ4"/>
<accession>A0A7N2MFZ4</accession>
<dbReference type="Pfam" id="PF01582">
    <property type="entry name" value="TIR"/>
    <property type="match status" value="1"/>
</dbReference>
<dbReference type="EC" id="3.2.2.6" evidence="1"/>
<dbReference type="EnsemblPlants" id="QL09p001663:mrna">
    <property type="protein sequence ID" value="QL09p001663:mrna"/>
    <property type="gene ID" value="QL09p001663"/>
</dbReference>
<evidence type="ECO:0000256" key="3">
    <source>
        <dbReference type="ARBA" id="ARBA00022737"/>
    </source>
</evidence>
<keyword evidence="11" id="KW-1185">Reference proteome</keyword>